<dbReference type="GeneID" id="303304599"/>
<gene>
    <name evidence="2" type="ORF">GCM10007173_22420</name>
</gene>
<name>A0ABQ2DLN5_9MICC</name>
<proteinExistence type="predicted"/>
<evidence type="ECO:0000313" key="3">
    <source>
        <dbReference type="Proteomes" id="UP000606115"/>
    </source>
</evidence>
<evidence type="ECO:0008006" key="4">
    <source>
        <dbReference type="Google" id="ProtNLM"/>
    </source>
</evidence>
<dbReference type="PIRSF" id="PIRSF010219">
    <property type="entry name" value="UCP010219"/>
    <property type="match status" value="1"/>
</dbReference>
<evidence type="ECO:0000313" key="2">
    <source>
        <dbReference type="EMBL" id="GGJ63040.1"/>
    </source>
</evidence>
<accession>A0ABQ2DLN5</accession>
<keyword evidence="1" id="KW-0812">Transmembrane</keyword>
<feature type="transmembrane region" description="Helical" evidence="1">
    <location>
        <begin position="171"/>
        <end position="192"/>
    </location>
</feature>
<dbReference type="EMBL" id="BMKX01000005">
    <property type="protein sequence ID" value="GGJ63040.1"/>
    <property type="molecule type" value="Genomic_DNA"/>
</dbReference>
<keyword evidence="1" id="KW-0472">Membrane</keyword>
<dbReference type="Pfam" id="PF11361">
    <property type="entry name" value="DUF3159"/>
    <property type="match status" value="1"/>
</dbReference>
<keyword evidence="3" id="KW-1185">Reference proteome</keyword>
<feature type="transmembrane region" description="Helical" evidence="1">
    <location>
        <begin position="130"/>
        <end position="151"/>
    </location>
</feature>
<comment type="caution">
    <text evidence="2">The sequence shown here is derived from an EMBL/GenBank/DDBJ whole genome shotgun (WGS) entry which is preliminary data.</text>
</comment>
<protein>
    <recommendedName>
        <fullName evidence="4">DUF3159 domain-containing protein</fullName>
    </recommendedName>
</protein>
<keyword evidence="1" id="KW-1133">Transmembrane helix</keyword>
<organism evidence="2 3">
    <name type="scientific">Glutamicibacter ardleyensis</name>
    <dbReference type="NCBI Taxonomy" id="225894"/>
    <lineage>
        <taxon>Bacteria</taxon>
        <taxon>Bacillati</taxon>
        <taxon>Actinomycetota</taxon>
        <taxon>Actinomycetes</taxon>
        <taxon>Micrococcales</taxon>
        <taxon>Micrococcaceae</taxon>
        <taxon>Glutamicibacter</taxon>
    </lineage>
</organism>
<reference evidence="3" key="1">
    <citation type="journal article" date="2019" name="Int. J. Syst. Evol. Microbiol.">
        <title>The Global Catalogue of Microorganisms (GCM) 10K type strain sequencing project: providing services to taxonomists for standard genome sequencing and annotation.</title>
        <authorList>
            <consortium name="The Broad Institute Genomics Platform"/>
            <consortium name="The Broad Institute Genome Sequencing Center for Infectious Disease"/>
            <person name="Wu L."/>
            <person name="Ma J."/>
        </authorList>
    </citation>
    <scope>NUCLEOTIDE SEQUENCE [LARGE SCALE GENOMIC DNA]</scope>
    <source>
        <strain evidence="3">CGMCC 1.3685</strain>
    </source>
</reference>
<evidence type="ECO:0000256" key="1">
    <source>
        <dbReference type="SAM" id="Phobius"/>
    </source>
</evidence>
<dbReference type="RefSeq" id="WP_188685765.1">
    <property type="nucleotide sequence ID" value="NZ_BMKX01000005.1"/>
</dbReference>
<dbReference type="Proteomes" id="UP000606115">
    <property type="component" value="Unassembled WGS sequence"/>
</dbReference>
<feature type="transmembrane region" description="Helical" evidence="1">
    <location>
        <begin position="198"/>
        <end position="221"/>
    </location>
</feature>
<feature type="transmembrane region" description="Helical" evidence="1">
    <location>
        <begin position="47"/>
        <end position="64"/>
    </location>
</feature>
<dbReference type="InterPro" id="IPR016566">
    <property type="entry name" value="UCP010219"/>
</dbReference>
<sequence>MNNEEQPSEPQAPKENSLASSLGQNAKLSQNADGGIDVIASVGGMRGILETVIPGFVFVMVYALSRELSWALVASIGLGVIFMIVRLINKSTLVQAASGLIGILICAFAARSSGEAKDYYVPGFFIGAGYLMALVISILIKWPLAGVLFGFIRNEGTEWRQQPGRLRRYAIATWIIIAVFIARLAVQLPMYFADNVVALGLARALMGVPLYAAGLWFAWLVSRPAIEKS</sequence>
<feature type="transmembrane region" description="Helical" evidence="1">
    <location>
        <begin position="70"/>
        <end position="88"/>
    </location>
</feature>
<feature type="transmembrane region" description="Helical" evidence="1">
    <location>
        <begin position="93"/>
        <end position="110"/>
    </location>
</feature>